<dbReference type="InterPro" id="IPR036770">
    <property type="entry name" value="Ankyrin_rpt-contain_sf"/>
</dbReference>
<proteinExistence type="predicted"/>
<comment type="caution">
    <text evidence="5">The sequence shown here is derived from an EMBL/GenBank/DDBJ whole genome shotgun (WGS) entry which is preliminary data.</text>
</comment>
<evidence type="ECO:0000256" key="2">
    <source>
        <dbReference type="ARBA" id="ARBA00023043"/>
    </source>
</evidence>
<keyword evidence="4" id="KW-0472">Membrane</keyword>
<evidence type="ECO:0000313" key="5">
    <source>
        <dbReference type="EMBL" id="KAL3391956.1"/>
    </source>
</evidence>
<evidence type="ECO:0000313" key="6">
    <source>
        <dbReference type="Proteomes" id="UP001627154"/>
    </source>
</evidence>
<evidence type="ECO:0000256" key="3">
    <source>
        <dbReference type="PROSITE-ProRule" id="PRU00023"/>
    </source>
</evidence>
<keyword evidence="4" id="KW-1133">Transmembrane helix</keyword>
<feature type="repeat" description="ANK" evidence="3">
    <location>
        <begin position="423"/>
        <end position="450"/>
    </location>
</feature>
<dbReference type="AlphaFoldDB" id="A0ABD2WGA4"/>
<evidence type="ECO:0000256" key="4">
    <source>
        <dbReference type="SAM" id="Phobius"/>
    </source>
</evidence>
<protein>
    <submittedName>
        <fullName evidence="5">Uncharacterized protein</fullName>
    </submittedName>
</protein>
<name>A0ABD2WGA4_9HYME</name>
<dbReference type="PROSITE" id="PS50297">
    <property type="entry name" value="ANK_REP_REGION"/>
    <property type="match status" value="3"/>
</dbReference>
<keyword evidence="4" id="KW-0812">Transmembrane</keyword>
<dbReference type="Gene3D" id="1.25.40.20">
    <property type="entry name" value="Ankyrin repeat-containing domain"/>
    <property type="match status" value="3"/>
</dbReference>
<dbReference type="PROSITE" id="PS50088">
    <property type="entry name" value="ANK_REPEAT"/>
    <property type="match status" value="4"/>
</dbReference>
<dbReference type="SMART" id="SM00248">
    <property type="entry name" value="ANK"/>
    <property type="match status" value="7"/>
</dbReference>
<dbReference type="Pfam" id="PF12796">
    <property type="entry name" value="Ank_2"/>
    <property type="match status" value="2"/>
</dbReference>
<organism evidence="5 6">
    <name type="scientific">Trichogramma kaykai</name>
    <dbReference type="NCBI Taxonomy" id="54128"/>
    <lineage>
        <taxon>Eukaryota</taxon>
        <taxon>Metazoa</taxon>
        <taxon>Ecdysozoa</taxon>
        <taxon>Arthropoda</taxon>
        <taxon>Hexapoda</taxon>
        <taxon>Insecta</taxon>
        <taxon>Pterygota</taxon>
        <taxon>Neoptera</taxon>
        <taxon>Endopterygota</taxon>
        <taxon>Hymenoptera</taxon>
        <taxon>Apocrita</taxon>
        <taxon>Proctotrupomorpha</taxon>
        <taxon>Chalcidoidea</taxon>
        <taxon>Trichogrammatidae</taxon>
        <taxon>Trichogramma</taxon>
    </lineage>
</organism>
<feature type="repeat" description="ANK" evidence="3">
    <location>
        <begin position="279"/>
        <end position="311"/>
    </location>
</feature>
<dbReference type="PANTHER" id="PTHR24161">
    <property type="entry name" value="ANK_REP_REGION DOMAIN-CONTAINING PROTEIN-RELATED"/>
    <property type="match status" value="1"/>
</dbReference>
<sequence length="684" mass="78547">MSSEYDDESELESLHRSGGSVETLVFDSLHADDSNLTEIERLKSLSRQEIVPLEDRYYLLKKLYLLICDWQGQLPNLREIFRNEQIDRFLRDAINYIYHGRKDEGALIVGFVACSGYKDEPDLDEDGRPVLRRTTAIHRAVSRWYPRLEAAVVRDLFEIYEANYVDRESGNTHFLVACSYGLDDVVEKFLDFAHYPACPNEQWKRSIDLALRWAVSSGQIRVAELLLRRGADPNLRVNGRTPLHFIVGECRRDDDSVETFFENCKVCDRPVLVDARNGSGDTPLMLALQSGKKKAVESLLRHGADPNLAHRGSTPMHIACERTNTDLAELFFEVCQEIGRPLQLHLRDKSGNAPLHLALSRGCSASLLASLLRAGADPNQADAEGYTPLQFCLTREVDELLLRFFEINDEMGQAVRVDARNRWGRTPLQWAVANLKPRAVDLLLDHGADLYRFVFPDEDYFAKKVRPVRHESSLDFKLRLACDALAVLECLERRGYELDRSDATTIMKFFAEYGLIEESADSDRPSRYVDRNWYKDEEFVRRAKEIAMNPSLSLYDLIRSRPEKAKKLIAYTDYREFARSGDLCKLHWKYREACAVRLCEIMSRGFFRRWALDPLMETTNYRLPVVCCDLVMDKLANEDLYNICIAAEGRGSKWGFSSRMAVFFGLLIVLLMTFCIYVGHDSNK</sequence>
<reference evidence="5 6" key="1">
    <citation type="journal article" date="2024" name="bioRxiv">
        <title>A reference genome for Trichogramma kaykai: A tiny desert-dwelling parasitoid wasp with competing sex-ratio distorters.</title>
        <authorList>
            <person name="Culotta J."/>
            <person name="Lindsey A.R."/>
        </authorList>
    </citation>
    <scope>NUCLEOTIDE SEQUENCE [LARGE SCALE GENOMIC DNA]</scope>
    <source>
        <strain evidence="5 6">KSX58</strain>
    </source>
</reference>
<keyword evidence="2 3" id="KW-0040">ANK repeat</keyword>
<keyword evidence="1" id="KW-0677">Repeat</keyword>
<dbReference type="EMBL" id="JBJJXI010000107">
    <property type="protein sequence ID" value="KAL3391956.1"/>
    <property type="molecule type" value="Genomic_DNA"/>
</dbReference>
<keyword evidence="6" id="KW-1185">Reference proteome</keyword>
<accession>A0ABD2WGA4</accession>
<feature type="transmembrane region" description="Helical" evidence="4">
    <location>
        <begin position="660"/>
        <end position="679"/>
    </location>
</feature>
<dbReference type="PANTHER" id="PTHR24161:SF124">
    <property type="entry name" value="TRANSIENT RECEPTOR POTENTIAL CHANNEL PYREXIA"/>
    <property type="match status" value="1"/>
</dbReference>
<feature type="repeat" description="ANK" evidence="3">
    <location>
        <begin position="210"/>
        <end position="238"/>
    </location>
</feature>
<dbReference type="Proteomes" id="UP001627154">
    <property type="component" value="Unassembled WGS sequence"/>
</dbReference>
<gene>
    <name evidence="5" type="ORF">TKK_013289</name>
</gene>
<evidence type="ECO:0000256" key="1">
    <source>
        <dbReference type="ARBA" id="ARBA00022737"/>
    </source>
</evidence>
<dbReference type="SUPFAM" id="SSF48403">
    <property type="entry name" value="Ankyrin repeat"/>
    <property type="match status" value="1"/>
</dbReference>
<feature type="repeat" description="ANK" evidence="3">
    <location>
        <begin position="350"/>
        <end position="383"/>
    </location>
</feature>
<dbReference type="InterPro" id="IPR002110">
    <property type="entry name" value="Ankyrin_rpt"/>
</dbReference>